<keyword evidence="2" id="KW-1185">Reference proteome</keyword>
<dbReference type="AlphaFoldDB" id="A0A843U6A0"/>
<sequence>LLNSNRFSFFFYRFTLYYGTPPSPSYHGSFHQWFTLCYGTPPSPSYHGSFLQRFTFCINYICNYIYNY</sequence>
<dbReference type="Proteomes" id="UP000652761">
    <property type="component" value="Unassembled WGS sequence"/>
</dbReference>
<proteinExistence type="predicted"/>
<organism evidence="1 2">
    <name type="scientific">Colocasia esculenta</name>
    <name type="common">Wild taro</name>
    <name type="synonym">Arum esculentum</name>
    <dbReference type="NCBI Taxonomy" id="4460"/>
    <lineage>
        <taxon>Eukaryota</taxon>
        <taxon>Viridiplantae</taxon>
        <taxon>Streptophyta</taxon>
        <taxon>Embryophyta</taxon>
        <taxon>Tracheophyta</taxon>
        <taxon>Spermatophyta</taxon>
        <taxon>Magnoliopsida</taxon>
        <taxon>Liliopsida</taxon>
        <taxon>Araceae</taxon>
        <taxon>Aroideae</taxon>
        <taxon>Colocasieae</taxon>
        <taxon>Colocasia</taxon>
    </lineage>
</organism>
<feature type="non-terminal residue" evidence="1">
    <location>
        <position position="1"/>
    </location>
</feature>
<evidence type="ECO:0000313" key="1">
    <source>
        <dbReference type="EMBL" id="MQL75829.1"/>
    </source>
</evidence>
<name>A0A843U6A0_COLES</name>
<accession>A0A843U6A0</accession>
<protein>
    <submittedName>
        <fullName evidence="1">Uncharacterized protein</fullName>
    </submittedName>
</protein>
<reference evidence="1" key="1">
    <citation type="submission" date="2017-07" db="EMBL/GenBank/DDBJ databases">
        <title>Taro Niue Genome Assembly and Annotation.</title>
        <authorList>
            <person name="Atibalentja N."/>
            <person name="Keating K."/>
            <person name="Fields C.J."/>
        </authorList>
    </citation>
    <scope>NUCLEOTIDE SEQUENCE</scope>
    <source>
        <strain evidence="1">Niue_2</strain>
        <tissue evidence="1">Leaf</tissue>
    </source>
</reference>
<gene>
    <name evidence="1" type="ORF">Taro_008224</name>
</gene>
<dbReference type="EMBL" id="NMUH01000267">
    <property type="protein sequence ID" value="MQL75829.1"/>
    <property type="molecule type" value="Genomic_DNA"/>
</dbReference>
<evidence type="ECO:0000313" key="2">
    <source>
        <dbReference type="Proteomes" id="UP000652761"/>
    </source>
</evidence>
<comment type="caution">
    <text evidence="1">The sequence shown here is derived from an EMBL/GenBank/DDBJ whole genome shotgun (WGS) entry which is preliminary data.</text>
</comment>